<accession>A0A1H2M0U3</accession>
<feature type="domain" description="CN hydrolase" evidence="2">
    <location>
        <begin position="8"/>
        <end position="257"/>
    </location>
</feature>
<organism evidence="3 4">
    <name type="scientific">Pseudomonas vancouverensis</name>
    <dbReference type="NCBI Taxonomy" id="95300"/>
    <lineage>
        <taxon>Bacteria</taxon>
        <taxon>Pseudomonadati</taxon>
        <taxon>Pseudomonadota</taxon>
        <taxon>Gammaproteobacteria</taxon>
        <taxon>Pseudomonadales</taxon>
        <taxon>Pseudomonadaceae</taxon>
        <taxon>Pseudomonas</taxon>
    </lineage>
</organism>
<keyword evidence="4" id="KW-1185">Reference proteome</keyword>
<comment type="caution">
    <text evidence="3">The sequence shown here is derived from an EMBL/GenBank/DDBJ whole genome shotgun (WGS) entry which is preliminary data.</text>
</comment>
<dbReference type="PROSITE" id="PS50263">
    <property type="entry name" value="CN_HYDROLASE"/>
    <property type="match status" value="1"/>
</dbReference>
<sequence>MSEPVSPVRVAVVQFDPQVGLDNRKGNLHRGLELALEAVYGGANLIVLPELSNTGYFFSNRQDAFEHSEPVPNGPSTQTWVDFATTHNVYLVAGLAERDGMQLFNTAVLIGPDGFIGKYRKAHLWNLEKLWFTAGDLGFPVFDTPIGRIGLLICWDIWFPEVPRILSQQGADIICSLNNWVWTPPPLFDEAGKCMASYLTMTAAHVNNVFIAAASRIGEERDARYLGCSLIAGTNGWPIGAVASADQQEILFADIDLTSARSAPIWNSLNDLQRDRRGDLYDPMLGYTRHPCLPR</sequence>
<evidence type="ECO:0000259" key="2">
    <source>
        <dbReference type="PROSITE" id="PS50263"/>
    </source>
</evidence>
<evidence type="ECO:0000256" key="1">
    <source>
        <dbReference type="ARBA" id="ARBA00022801"/>
    </source>
</evidence>
<dbReference type="AlphaFoldDB" id="A0A1H2M0U3"/>
<dbReference type="CDD" id="cd07580">
    <property type="entry name" value="nitrilase_2"/>
    <property type="match status" value="1"/>
</dbReference>
<dbReference type="RefSeq" id="WP_093213890.1">
    <property type="nucleotide sequence ID" value="NZ_LT629803.1"/>
</dbReference>
<reference evidence="4" key="1">
    <citation type="journal article" date="2019" name="bioRxiv">
        <title>Bacterially produced spermidine induces plant systemic susceptibility to pathogens.</title>
        <authorList>
            <person name="Melnyk R.A."/>
            <person name="Beskrovnaya P.A."/>
            <person name="Liu Z."/>
            <person name="Song Y."/>
            <person name="Haney C.H."/>
        </authorList>
    </citation>
    <scope>NUCLEOTIDE SEQUENCE [LARGE SCALE GENOMIC DNA]</scope>
    <source>
        <strain evidence="4">Dha-51</strain>
    </source>
</reference>
<dbReference type="Gene3D" id="3.60.110.10">
    <property type="entry name" value="Carbon-nitrogen hydrolase"/>
    <property type="match status" value="1"/>
</dbReference>
<dbReference type="EMBL" id="RRZK01000024">
    <property type="protein sequence ID" value="TDB60195.1"/>
    <property type="molecule type" value="Genomic_DNA"/>
</dbReference>
<dbReference type="Proteomes" id="UP000295254">
    <property type="component" value="Unassembled WGS sequence"/>
</dbReference>
<evidence type="ECO:0000313" key="4">
    <source>
        <dbReference type="Proteomes" id="UP000295254"/>
    </source>
</evidence>
<dbReference type="PANTHER" id="PTHR43674">
    <property type="entry name" value="NITRILASE C965.09-RELATED"/>
    <property type="match status" value="1"/>
</dbReference>
<dbReference type="OrthoDB" id="9803803at2"/>
<evidence type="ECO:0000313" key="3">
    <source>
        <dbReference type="EMBL" id="TDB60195.1"/>
    </source>
</evidence>
<keyword evidence="1" id="KW-0378">Hydrolase</keyword>
<dbReference type="Pfam" id="PF00795">
    <property type="entry name" value="CN_hydrolase"/>
    <property type="match status" value="1"/>
</dbReference>
<dbReference type="GO" id="GO:0016811">
    <property type="term" value="F:hydrolase activity, acting on carbon-nitrogen (but not peptide) bonds, in linear amides"/>
    <property type="evidence" value="ECO:0007669"/>
    <property type="project" value="TreeGrafter"/>
</dbReference>
<name>A0A1H2M0U3_PSEVA</name>
<dbReference type="PANTHER" id="PTHR43674:SF2">
    <property type="entry name" value="BETA-UREIDOPROPIONASE"/>
    <property type="match status" value="1"/>
</dbReference>
<dbReference type="InterPro" id="IPR050345">
    <property type="entry name" value="Aliph_Amidase/BUP"/>
</dbReference>
<protein>
    <submittedName>
        <fullName evidence="3">Hydratase</fullName>
    </submittedName>
</protein>
<gene>
    <name evidence="3" type="ORF">EIY72_17925</name>
</gene>
<dbReference type="InterPro" id="IPR003010">
    <property type="entry name" value="C-N_Hydrolase"/>
</dbReference>
<dbReference type="STRING" id="95300.SAMN05216558_0079"/>
<proteinExistence type="predicted"/>
<dbReference type="SUPFAM" id="SSF56317">
    <property type="entry name" value="Carbon-nitrogen hydrolase"/>
    <property type="match status" value="1"/>
</dbReference>
<dbReference type="InterPro" id="IPR036526">
    <property type="entry name" value="C-N_Hydrolase_sf"/>
</dbReference>